<sequence length="223" mass="23615">MADFMHELPLSWRPRRDESDVTGDWRDAVAEVIDVAATQLDAAEVGDTTRDWLATDFLRAASSRRLTFAESEPQAEPDADAHADVASAADADAHPGSSAHTPADRLRVAAIFARNAHAVPVRVLARTVAAYLSLAHEIGAAPTIAPRTSGAVALYLAAKAPTPIRAVIKGHTLRARDADWDFGRGPVLETDAVPMLEFLLGRSDSAPRSAPPPAPPSAPGAPW</sequence>
<organism evidence="2 3">
    <name type="scientific">Agromyces humatus</name>
    <dbReference type="NCBI Taxonomy" id="279573"/>
    <lineage>
        <taxon>Bacteria</taxon>
        <taxon>Bacillati</taxon>
        <taxon>Actinomycetota</taxon>
        <taxon>Actinomycetes</taxon>
        <taxon>Micrococcales</taxon>
        <taxon>Microbacteriaceae</taxon>
        <taxon>Agromyces</taxon>
    </lineage>
</organism>
<accession>A0ABP4X3Y4</accession>
<dbReference type="RefSeq" id="WP_232498127.1">
    <property type="nucleotide sequence ID" value="NZ_BAAANH010000006.1"/>
</dbReference>
<reference evidence="3" key="1">
    <citation type="journal article" date="2019" name="Int. J. Syst. Evol. Microbiol.">
        <title>The Global Catalogue of Microorganisms (GCM) 10K type strain sequencing project: providing services to taxonomists for standard genome sequencing and annotation.</title>
        <authorList>
            <consortium name="The Broad Institute Genomics Platform"/>
            <consortium name="The Broad Institute Genome Sequencing Center for Infectious Disease"/>
            <person name="Wu L."/>
            <person name="Ma J."/>
        </authorList>
    </citation>
    <scope>NUCLEOTIDE SEQUENCE [LARGE SCALE GENOMIC DNA]</scope>
    <source>
        <strain evidence="3">JCM 14319</strain>
    </source>
</reference>
<protein>
    <submittedName>
        <fullName evidence="2">Uncharacterized protein</fullName>
    </submittedName>
</protein>
<feature type="region of interest" description="Disordered" evidence="1">
    <location>
        <begin position="203"/>
        <end position="223"/>
    </location>
</feature>
<keyword evidence="3" id="KW-1185">Reference proteome</keyword>
<name>A0ABP4X3Y4_9MICO</name>
<dbReference type="Proteomes" id="UP001500506">
    <property type="component" value="Unassembled WGS sequence"/>
</dbReference>
<evidence type="ECO:0000313" key="3">
    <source>
        <dbReference type="Proteomes" id="UP001500506"/>
    </source>
</evidence>
<dbReference type="EMBL" id="BAAANH010000006">
    <property type="protein sequence ID" value="GAA1767199.1"/>
    <property type="molecule type" value="Genomic_DNA"/>
</dbReference>
<feature type="compositionally biased region" description="Low complexity" evidence="1">
    <location>
        <begin position="84"/>
        <end position="100"/>
    </location>
</feature>
<comment type="caution">
    <text evidence="2">The sequence shown here is derived from an EMBL/GenBank/DDBJ whole genome shotgun (WGS) entry which is preliminary data.</text>
</comment>
<feature type="compositionally biased region" description="Pro residues" evidence="1">
    <location>
        <begin position="209"/>
        <end position="223"/>
    </location>
</feature>
<feature type="region of interest" description="Disordered" evidence="1">
    <location>
        <begin position="68"/>
        <end position="101"/>
    </location>
</feature>
<evidence type="ECO:0000256" key="1">
    <source>
        <dbReference type="SAM" id="MobiDB-lite"/>
    </source>
</evidence>
<proteinExistence type="predicted"/>
<gene>
    <name evidence="2" type="ORF">GCM10009747_29550</name>
</gene>
<evidence type="ECO:0000313" key="2">
    <source>
        <dbReference type="EMBL" id="GAA1767199.1"/>
    </source>
</evidence>